<dbReference type="GeneID" id="112293336"/>
<dbReference type="InterPro" id="IPR008889">
    <property type="entry name" value="VQ"/>
</dbReference>
<dbReference type="Proteomes" id="UP000006727">
    <property type="component" value="Chromosome 16"/>
</dbReference>
<dbReference type="Pfam" id="PF05678">
    <property type="entry name" value="VQ"/>
    <property type="match status" value="1"/>
</dbReference>
<dbReference type="Gramene" id="Pp3c16_19040V3.2">
    <property type="protein sequence ID" value="PAC:32985197.CDS.1"/>
    <property type="gene ID" value="Pp3c16_19040"/>
</dbReference>
<dbReference type="Gramene" id="Pp3c16_19040V3.1">
    <property type="protein sequence ID" value="PAC:32985196.CDS.1"/>
    <property type="gene ID" value="Pp3c16_19040"/>
</dbReference>
<dbReference type="AlphaFoldDB" id="A0A2K1J9A3"/>
<organism evidence="3">
    <name type="scientific">Physcomitrium patens</name>
    <name type="common">Spreading-leaved earth moss</name>
    <name type="synonym">Physcomitrella patens</name>
    <dbReference type="NCBI Taxonomy" id="3218"/>
    <lineage>
        <taxon>Eukaryota</taxon>
        <taxon>Viridiplantae</taxon>
        <taxon>Streptophyta</taxon>
        <taxon>Embryophyta</taxon>
        <taxon>Bryophyta</taxon>
        <taxon>Bryophytina</taxon>
        <taxon>Bryopsida</taxon>
        <taxon>Funariidae</taxon>
        <taxon>Funariales</taxon>
        <taxon>Funariaceae</taxon>
        <taxon>Physcomitrium</taxon>
    </lineage>
</organism>
<dbReference type="EMBL" id="ABEU02000016">
    <property type="protein sequence ID" value="PNR38099.1"/>
    <property type="molecule type" value="Genomic_DNA"/>
</dbReference>
<evidence type="ECO:0000313" key="5">
    <source>
        <dbReference type="Proteomes" id="UP000006727"/>
    </source>
</evidence>
<dbReference type="PANTHER" id="PTHR33143">
    <property type="entry name" value="F16F4.1 PROTEIN-RELATED"/>
    <property type="match status" value="1"/>
</dbReference>
<dbReference type="EnsemblPlants" id="Pp3c16_19040V3.1">
    <property type="protein sequence ID" value="PAC:32985196.CDS.1"/>
    <property type="gene ID" value="Pp3c16_19040"/>
</dbReference>
<feature type="compositionally biased region" description="Basic residues" evidence="1">
    <location>
        <begin position="82"/>
        <end position="93"/>
    </location>
</feature>
<keyword evidence="5" id="KW-1185">Reference proteome</keyword>
<evidence type="ECO:0000313" key="4">
    <source>
        <dbReference type="EnsemblPlants" id="PAC:32985196.CDS.1"/>
    </source>
</evidence>
<feature type="domain" description="VQ" evidence="2">
    <location>
        <begin position="60"/>
        <end position="84"/>
    </location>
</feature>
<protein>
    <recommendedName>
        <fullName evidence="2">VQ domain-containing protein</fullName>
    </recommendedName>
</protein>
<dbReference type="RefSeq" id="XP_024398395.1">
    <property type="nucleotide sequence ID" value="XM_024542627.2"/>
</dbReference>
<dbReference type="GO" id="GO:0005634">
    <property type="term" value="C:nucleus"/>
    <property type="evidence" value="ECO:0000318"/>
    <property type="project" value="GO_Central"/>
</dbReference>
<evidence type="ECO:0000313" key="3">
    <source>
        <dbReference type="EMBL" id="PNR38099.1"/>
    </source>
</evidence>
<proteinExistence type="predicted"/>
<evidence type="ECO:0000256" key="1">
    <source>
        <dbReference type="SAM" id="MobiDB-lite"/>
    </source>
</evidence>
<feature type="region of interest" description="Disordered" evidence="1">
    <location>
        <begin position="77"/>
        <end position="105"/>
    </location>
</feature>
<accession>A0A2K1J9A3</accession>
<dbReference type="EnsemblPlants" id="Pp3c16_19040V3.2">
    <property type="protein sequence ID" value="PAC:32985197.CDS.1"/>
    <property type="gene ID" value="Pp3c16_19040"/>
</dbReference>
<sequence length="305" mass="32925">MMANRTTVDDYNCTPRQSTMGLNKNSHGIGKPAYCGGSSAPTGRHWHPAPQPPHIRVIHIFAPKVIQTDVANFKSTVQKLTGKSRKKSGRRSQSKQPNDSVVANPSTAVAGNSIHQDAGSFMDQLNAHEMRRFYGSGADPLVRSNNEDSTTYSLDSCNTFSIDSGNTVSNIDAGDFPSPTDGSVSNCTFQPRETPYALSEILAPFFGADMISHPSFNDPSPMLSHHGLDSAWVPETSTSHVPPMMDTTMSSMLGIDMDIGSDPLPEHPFASLTSSLSGGLYDMMPGQHCRLSVHRPLQGSIFESI</sequence>
<dbReference type="OrthoDB" id="693437at2759"/>
<dbReference type="InterPro" id="IPR039607">
    <property type="entry name" value="VQ_8/17/18/20/21/25"/>
</dbReference>
<dbReference type="PaxDb" id="3218-PP1S81_191V6.1"/>
<evidence type="ECO:0000259" key="2">
    <source>
        <dbReference type="Pfam" id="PF05678"/>
    </source>
</evidence>
<name>A0A2K1J9A3_PHYPA</name>
<reference evidence="3 5" key="2">
    <citation type="journal article" date="2018" name="Plant J.">
        <title>The Physcomitrella patens chromosome-scale assembly reveals moss genome structure and evolution.</title>
        <authorList>
            <person name="Lang D."/>
            <person name="Ullrich K.K."/>
            <person name="Murat F."/>
            <person name="Fuchs J."/>
            <person name="Jenkins J."/>
            <person name="Haas F.B."/>
            <person name="Piednoel M."/>
            <person name="Gundlach H."/>
            <person name="Van Bel M."/>
            <person name="Meyberg R."/>
            <person name="Vives C."/>
            <person name="Morata J."/>
            <person name="Symeonidi A."/>
            <person name="Hiss M."/>
            <person name="Muchero W."/>
            <person name="Kamisugi Y."/>
            <person name="Saleh O."/>
            <person name="Blanc G."/>
            <person name="Decker E.L."/>
            <person name="van Gessel N."/>
            <person name="Grimwood J."/>
            <person name="Hayes R.D."/>
            <person name="Graham S.W."/>
            <person name="Gunter L.E."/>
            <person name="McDaniel S.F."/>
            <person name="Hoernstein S.N.W."/>
            <person name="Larsson A."/>
            <person name="Li F.W."/>
            <person name="Perroud P.F."/>
            <person name="Phillips J."/>
            <person name="Ranjan P."/>
            <person name="Rokshar D.S."/>
            <person name="Rothfels C.J."/>
            <person name="Schneider L."/>
            <person name="Shu S."/>
            <person name="Stevenson D.W."/>
            <person name="Thummler F."/>
            <person name="Tillich M."/>
            <person name="Villarreal Aguilar J.C."/>
            <person name="Widiez T."/>
            <person name="Wong G.K."/>
            <person name="Wymore A."/>
            <person name="Zhang Y."/>
            <person name="Zimmer A.D."/>
            <person name="Quatrano R.S."/>
            <person name="Mayer K.F.X."/>
            <person name="Goodstein D."/>
            <person name="Casacuberta J.M."/>
            <person name="Vandepoele K."/>
            <person name="Reski R."/>
            <person name="Cuming A.C."/>
            <person name="Tuskan G.A."/>
            <person name="Maumus F."/>
            <person name="Salse J."/>
            <person name="Schmutz J."/>
            <person name="Rensing S.A."/>
        </authorList>
    </citation>
    <scope>NUCLEOTIDE SEQUENCE [LARGE SCALE GENOMIC DNA]</scope>
    <source>
        <strain evidence="4 5">cv. Gransden 2004</strain>
    </source>
</reference>
<reference evidence="4" key="3">
    <citation type="submission" date="2020-12" db="UniProtKB">
        <authorList>
            <consortium name="EnsemblPlants"/>
        </authorList>
    </citation>
    <scope>IDENTIFICATION</scope>
</reference>
<reference evidence="3 5" key="1">
    <citation type="journal article" date="2008" name="Science">
        <title>The Physcomitrella genome reveals evolutionary insights into the conquest of land by plants.</title>
        <authorList>
            <person name="Rensing S."/>
            <person name="Lang D."/>
            <person name="Zimmer A."/>
            <person name="Terry A."/>
            <person name="Salamov A."/>
            <person name="Shapiro H."/>
            <person name="Nishiyama T."/>
            <person name="Perroud P.-F."/>
            <person name="Lindquist E."/>
            <person name="Kamisugi Y."/>
            <person name="Tanahashi T."/>
            <person name="Sakakibara K."/>
            <person name="Fujita T."/>
            <person name="Oishi K."/>
            <person name="Shin-I T."/>
            <person name="Kuroki Y."/>
            <person name="Toyoda A."/>
            <person name="Suzuki Y."/>
            <person name="Hashimoto A."/>
            <person name="Yamaguchi K."/>
            <person name="Sugano A."/>
            <person name="Kohara Y."/>
            <person name="Fujiyama A."/>
            <person name="Anterola A."/>
            <person name="Aoki S."/>
            <person name="Ashton N."/>
            <person name="Barbazuk W.B."/>
            <person name="Barker E."/>
            <person name="Bennetzen J."/>
            <person name="Bezanilla M."/>
            <person name="Blankenship R."/>
            <person name="Cho S.H."/>
            <person name="Dutcher S."/>
            <person name="Estelle M."/>
            <person name="Fawcett J.A."/>
            <person name="Gundlach H."/>
            <person name="Hanada K."/>
            <person name="Heyl A."/>
            <person name="Hicks K.A."/>
            <person name="Hugh J."/>
            <person name="Lohr M."/>
            <person name="Mayer K."/>
            <person name="Melkozernov A."/>
            <person name="Murata T."/>
            <person name="Nelson D."/>
            <person name="Pils B."/>
            <person name="Prigge M."/>
            <person name="Reiss B."/>
            <person name="Renner T."/>
            <person name="Rombauts S."/>
            <person name="Rushton P."/>
            <person name="Sanderfoot A."/>
            <person name="Schween G."/>
            <person name="Shiu S.-H."/>
            <person name="Stueber K."/>
            <person name="Theodoulou F.L."/>
            <person name="Tu H."/>
            <person name="Van de Peer Y."/>
            <person name="Verrier P.J."/>
            <person name="Waters E."/>
            <person name="Wood A."/>
            <person name="Yang L."/>
            <person name="Cove D."/>
            <person name="Cuming A."/>
            <person name="Hasebe M."/>
            <person name="Lucas S."/>
            <person name="Mishler D.B."/>
            <person name="Reski R."/>
            <person name="Grigoriev I."/>
            <person name="Quatrano R.S."/>
            <person name="Boore J.L."/>
        </authorList>
    </citation>
    <scope>NUCLEOTIDE SEQUENCE [LARGE SCALE GENOMIC DNA]</scope>
    <source>
        <strain evidence="4 5">cv. Gransden 2004</strain>
    </source>
</reference>
<dbReference type="PANTHER" id="PTHR33143:SF3">
    <property type="entry name" value="VQ MOTIF-CONTAINING PROTEIN 17-RELATED"/>
    <property type="match status" value="1"/>
</dbReference>
<gene>
    <name evidence="4" type="primary">LOC112293336</name>
    <name evidence="3" type="ORF">PHYPA_021210</name>
</gene>
<dbReference type="KEGG" id="ppp:112293336"/>